<dbReference type="InterPro" id="IPR036108">
    <property type="entry name" value="4pyrrol_syn_uPrphyn_synt_sf"/>
</dbReference>
<gene>
    <name evidence="2" type="ORF">K3152_06580</name>
</gene>
<dbReference type="Gene3D" id="3.40.50.10090">
    <property type="match status" value="2"/>
</dbReference>
<dbReference type="InterPro" id="IPR003754">
    <property type="entry name" value="4pyrrol_synth_uPrphyn_synth"/>
</dbReference>
<evidence type="ECO:0000313" key="3">
    <source>
        <dbReference type="Proteomes" id="UP000783253"/>
    </source>
</evidence>
<protein>
    <submittedName>
        <fullName evidence="2">Uroporphyrinogen-III synthase</fullName>
    </submittedName>
</protein>
<keyword evidence="3" id="KW-1185">Reference proteome</keyword>
<evidence type="ECO:0000313" key="2">
    <source>
        <dbReference type="EMBL" id="MBX7457906.1"/>
    </source>
</evidence>
<dbReference type="CDD" id="cd06578">
    <property type="entry name" value="HemD"/>
    <property type="match status" value="1"/>
</dbReference>
<dbReference type="Proteomes" id="UP000783253">
    <property type="component" value="Unassembled WGS sequence"/>
</dbReference>
<sequence length="228" mass="24289">MTRPLFVFRPEPGLGVTLETAASSGLEALGCPLFEVKPVEWSAPPRSDFDALLVGSSNVFRHGGRALAKLEGLPVYAVGEATAEGAREKGFLVTMTGKGGLQNLLDEIAGRELKFLRLAGEKMVELSPPVGITIETRVVYRTVPLEISPSVSKAMREEGGVAVLHSGEAARRLREECERLGIDRKPITIAALGPRIAEIAGEGWESVHTAAQPLDVELLALAQALCQG</sequence>
<evidence type="ECO:0000259" key="1">
    <source>
        <dbReference type="Pfam" id="PF02602"/>
    </source>
</evidence>
<proteinExistence type="predicted"/>
<dbReference type="EMBL" id="JAIGNK010000002">
    <property type="protein sequence ID" value="MBX7457906.1"/>
    <property type="molecule type" value="Genomic_DNA"/>
</dbReference>
<organism evidence="2 3">
    <name type="scientific">Qipengyuania polymorpha</name>
    <dbReference type="NCBI Taxonomy" id="2867234"/>
    <lineage>
        <taxon>Bacteria</taxon>
        <taxon>Pseudomonadati</taxon>
        <taxon>Pseudomonadota</taxon>
        <taxon>Alphaproteobacteria</taxon>
        <taxon>Sphingomonadales</taxon>
        <taxon>Erythrobacteraceae</taxon>
        <taxon>Qipengyuania</taxon>
    </lineage>
</organism>
<dbReference type="SUPFAM" id="SSF69618">
    <property type="entry name" value="HemD-like"/>
    <property type="match status" value="1"/>
</dbReference>
<reference evidence="2 3" key="1">
    <citation type="submission" date="2021-08" db="EMBL/GenBank/DDBJ databases">
        <title>Comparative Genomics Analysis of the Genus Qipengyuania Reveals Extensive Genetic Diversity and Metabolic Versatility, Including the Description of Fifteen Novel Species.</title>
        <authorList>
            <person name="Liu Y."/>
        </authorList>
    </citation>
    <scope>NUCLEOTIDE SEQUENCE [LARGE SCALE GENOMIC DNA]</scope>
    <source>
        <strain evidence="2 3">1NDH17</strain>
    </source>
</reference>
<dbReference type="Pfam" id="PF02602">
    <property type="entry name" value="HEM4"/>
    <property type="match status" value="1"/>
</dbReference>
<name>A0ABS7IWJ9_9SPHN</name>
<comment type="caution">
    <text evidence="2">The sequence shown here is derived from an EMBL/GenBank/DDBJ whole genome shotgun (WGS) entry which is preliminary data.</text>
</comment>
<accession>A0ABS7IWJ9</accession>
<dbReference type="RefSeq" id="WP_221573323.1">
    <property type="nucleotide sequence ID" value="NZ_JAIGNK010000002.1"/>
</dbReference>
<feature type="domain" description="Tetrapyrrole biosynthesis uroporphyrinogen III synthase" evidence="1">
    <location>
        <begin position="20"/>
        <end position="213"/>
    </location>
</feature>